<sequence>MARRRMVVKVGSQVLCESTGGLSAAVLAGLARQIAALRADGWEVVLVSSGAVAAGVGVVDDAGFDNPVTRRQVLAAAGQVRLMATWGLHFADHDLAIAQVLASKSDFQSRGHYLNMRGCLEGLLSAGLLPVVNENDVVSVTELMFTDNDELAGLVAAMVGASHLCLLTQVAGVLDAEGTLVERWDDETHDADALLQRGTSKLGRGGMHSKLATARKAAGLGIETLVADGRDEGVLAGFADGAARGTVFPAGGQASSARRWLASMDGHTLGAAVVNAGAEAVLTDPAKLASVLPVGVEAVEGEFLRGDVIEVRASDGRVLGCGRSQYDHAEARAALGQRDMKPLIHYDYLYLLD</sequence>
<evidence type="ECO:0000256" key="6">
    <source>
        <dbReference type="ARBA" id="ARBA00022777"/>
    </source>
</evidence>
<dbReference type="Pfam" id="PF01472">
    <property type="entry name" value="PUA"/>
    <property type="match status" value="1"/>
</dbReference>
<dbReference type="CDD" id="cd21157">
    <property type="entry name" value="PUA_G5K"/>
    <property type="match status" value="1"/>
</dbReference>
<evidence type="ECO:0000313" key="11">
    <source>
        <dbReference type="Proteomes" id="UP000325372"/>
    </source>
</evidence>
<name>A0A5N0TFW5_9GAMM</name>
<feature type="domain" description="PUA" evidence="9">
    <location>
        <begin position="270"/>
        <end position="345"/>
    </location>
</feature>
<keyword evidence="4 8" id="KW-0808">Transferase</keyword>
<dbReference type="InterPro" id="IPR011529">
    <property type="entry name" value="Glu_5kinase"/>
</dbReference>
<evidence type="ECO:0000256" key="8">
    <source>
        <dbReference type="HAMAP-Rule" id="MF_00456"/>
    </source>
</evidence>
<dbReference type="SMART" id="SM00359">
    <property type="entry name" value="PUA"/>
    <property type="match status" value="1"/>
</dbReference>
<dbReference type="EC" id="2.7.2.11" evidence="8"/>
<dbReference type="PIRSF" id="PIRSF000729">
    <property type="entry name" value="GK"/>
    <property type="match status" value="1"/>
</dbReference>
<dbReference type="InterPro" id="IPR005715">
    <property type="entry name" value="Glu_5kinase/COase_Synthase"/>
</dbReference>
<dbReference type="Pfam" id="PF00696">
    <property type="entry name" value="AA_kinase"/>
    <property type="match status" value="1"/>
</dbReference>
<keyword evidence="1 8" id="KW-0963">Cytoplasm</keyword>
<reference evidence="10 11" key="1">
    <citation type="submission" date="2019-09" db="EMBL/GenBank/DDBJ databases">
        <title>Wenzhouxiangella sp. Genome sequencing and assembly.</title>
        <authorList>
            <person name="Zhang R."/>
        </authorList>
    </citation>
    <scope>NUCLEOTIDE SEQUENCE [LARGE SCALE GENOMIC DNA]</scope>
    <source>
        <strain evidence="10 11">W260</strain>
    </source>
</reference>
<dbReference type="InterPro" id="IPR036393">
    <property type="entry name" value="AceGlu_kinase-like_sf"/>
</dbReference>
<evidence type="ECO:0000256" key="2">
    <source>
        <dbReference type="ARBA" id="ARBA00022605"/>
    </source>
</evidence>
<keyword evidence="7 8" id="KW-0067">ATP-binding</keyword>
<comment type="subcellular location">
    <subcellularLocation>
        <location evidence="8">Cytoplasm</location>
    </subcellularLocation>
</comment>
<accession>A0A5N0TFW5</accession>
<dbReference type="FunFam" id="3.40.1160.10:FF:000006">
    <property type="entry name" value="Glutamate 5-kinase"/>
    <property type="match status" value="1"/>
</dbReference>
<gene>
    <name evidence="8 10" type="primary">proB</name>
    <name evidence="10" type="ORF">F3N42_03950</name>
</gene>
<dbReference type="GO" id="GO:0003723">
    <property type="term" value="F:RNA binding"/>
    <property type="evidence" value="ECO:0007669"/>
    <property type="project" value="InterPro"/>
</dbReference>
<dbReference type="SUPFAM" id="SSF88697">
    <property type="entry name" value="PUA domain-like"/>
    <property type="match status" value="1"/>
</dbReference>
<dbReference type="HAMAP" id="MF_00456">
    <property type="entry name" value="ProB"/>
    <property type="match status" value="1"/>
</dbReference>
<keyword evidence="3 8" id="KW-0641">Proline biosynthesis</keyword>
<feature type="binding site" evidence="8">
    <location>
        <position position="49"/>
    </location>
    <ligand>
        <name>substrate</name>
    </ligand>
</feature>
<keyword evidence="5 8" id="KW-0547">Nucleotide-binding</keyword>
<keyword evidence="11" id="KW-1185">Reference proteome</keyword>
<feature type="binding site" evidence="8">
    <location>
        <position position="148"/>
    </location>
    <ligand>
        <name>substrate</name>
    </ligand>
</feature>
<comment type="function">
    <text evidence="8">Catalyzes the transfer of a phosphate group to glutamate to form L-glutamate 5-phosphate.</text>
</comment>
<dbReference type="PANTHER" id="PTHR43654:SF1">
    <property type="entry name" value="ISOPENTENYL PHOSPHATE KINASE"/>
    <property type="match status" value="1"/>
</dbReference>
<evidence type="ECO:0000313" key="10">
    <source>
        <dbReference type="EMBL" id="KAA9133511.1"/>
    </source>
</evidence>
<keyword evidence="2 8" id="KW-0028">Amino-acid biosynthesis</keyword>
<dbReference type="EMBL" id="VYXP01000002">
    <property type="protein sequence ID" value="KAA9133511.1"/>
    <property type="molecule type" value="Genomic_DNA"/>
</dbReference>
<dbReference type="InterPro" id="IPR015947">
    <property type="entry name" value="PUA-like_sf"/>
</dbReference>
<comment type="catalytic activity">
    <reaction evidence="8">
        <text>L-glutamate + ATP = L-glutamyl 5-phosphate + ADP</text>
        <dbReference type="Rhea" id="RHEA:14877"/>
        <dbReference type="ChEBI" id="CHEBI:29985"/>
        <dbReference type="ChEBI" id="CHEBI:30616"/>
        <dbReference type="ChEBI" id="CHEBI:58274"/>
        <dbReference type="ChEBI" id="CHEBI:456216"/>
        <dbReference type="EC" id="2.7.2.11"/>
    </reaction>
</comment>
<keyword evidence="6 8" id="KW-0418">Kinase</keyword>
<dbReference type="AlphaFoldDB" id="A0A5N0TFW5"/>
<dbReference type="PRINTS" id="PR00474">
    <property type="entry name" value="GLU5KINASE"/>
</dbReference>
<dbReference type="GO" id="GO:0005524">
    <property type="term" value="F:ATP binding"/>
    <property type="evidence" value="ECO:0007669"/>
    <property type="project" value="UniProtKB-KW"/>
</dbReference>
<dbReference type="GO" id="GO:0055129">
    <property type="term" value="P:L-proline biosynthetic process"/>
    <property type="evidence" value="ECO:0007669"/>
    <property type="project" value="UniProtKB-UniRule"/>
</dbReference>
<comment type="caution">
    <text evidence="10">The sequence shown here is derived from an EMBL/GenBank/DDBJ whole genome shotgun (WGS) entry which is preliminary data.</text>
</comment>
<dbReference type="UniPathway" id="UPA00098">
    <property type="reaction ID" value="UER00359"/>
</dbReference>
<evidence type="ECO:0000256" key="5">
    <source>
        <dbReference type="ARBA" id="ARBA00022741"/>
    </source>
</evidence>
<dbReference type="NCBIfam" id="TIGR01027">
    <property type="entry name" value="proB"/>
    <property type="match status" value="1"/>
</dbReference>
<evidence type="ECO:0000256" key="3">
    <source>
        <dbReference type="ARBA" id="ARBA00022650"/>
    </source>
</evidence>
<dbReference type="Gene3D" id="3.40.1160.10">
    <property type="entry name" value="Acetylglutamate kinase-like"/>
    <property type="match status" value="1"/>
</dbReference>
<dbReference type="Gene3D" id="2.30.130.10">
    <property type="entry name" value="PUA domain"/>
    <property type="match status" value="1"/>
</dbReference>
<evidence type="ECO:0000256" key="1">
    <source>
        <dbReference type="ARBA" id="ARBA00022490"/>
    </source>
</evidence>
<evidence type="ECO:0000256" key="4">
    <source>
        <dbReference type="ARBA" id="ARBA00022679"/>
    </source>
</evidence>
<dbReference type="InterPro" id="IPR002478">
    <property type="entry name" value="PUA"/>
</dbReference>
<feature type="binding site" evidence="8">
    <location>
        <position position="9"/>
    </location>
    <ligand>
        <name>ATP</name>
        <dbReference type="ChEBI" id="CHEBI:30616"/>
    </ligand>
</feature>
<comment type="pathway">
    <text evidence="8">Amino-acid biosynthesis; L-proline biosynthesis; L-glutamate 5-semialdehyde from L-glutamate: step 1/2.</text>
</comment>
<organism evidence="10 11">
    <name type="scientific">Marinihelvus fidelis</name>
    <dbReference type="NCBI Taxonomy" id="2613842"/>
    <lineage>
        <taxon>Bacteria</taxon>
        <taxon>Pseudomonadati</taxon>
        <taxon>Pseudomonadota</taxon>
        <taxon>Gammaproteobacteria</taxon>
        <taxon>Chromatiales</taxon>
        <taxon>Wenzhouxiangellaceae</taxon>
        <taxon>Marinihelvus</taxon>
    </lineage>
</organism>
<dbReference type="SUPFAM" id="SSF53633">
    <property type="entry name" value="Carbamate kinase-like"/>
    <property type="match status" value="1"/>
</dbReference>
<comment type="caution">
    <text evidence="8">Lacks conserved residue(s) required for the propagation of feature annotation.</text>
</comment>
<evidence type="ECO:0000259" key="9">
    <source>
        <dbReference type="SMART" id="SM00359"/>
    </source>
</evidence>
<proteinExistence type="inferred from homology"/>
<dbReference type="InterPro" id="IPR036974">
    <property type="entry name" value="PUA_sf"/>
</dbReference>
<protein>
    <recommendedName>
        <fullName evidence="8">Glutamate 5-kinase</fullName>
        <ecNumber evidence="8">2.7.2.11</ecNumber>
    </recommendedName>
    <alternativeName>
        <fullName evidence="8">Gamma-glutamyl kinase</fullName>
        <shortName evidence="8">GK</shortName>
    </alternativeName>
</protein>
<dbReference type="PROSITE" id="PS50890">
    <property type="entry name" value="PUA"/>
    <property type="match status" value="1"/>
</dbReference>
<dbReference type="RefSeq" id="WP_150863072.1">
    <property type="nucleotide sequence ID" value="NZ_VYXP01000002.1"/>
</dbReference>
<dbReference type="InterPro" id="IPR001057">
    <property type="entry name" value="Glu/AcGlu_kinase"/>
</dbReference>
<feature type="binding site" evidence="8">
    <location>
        <position position="136"/>
    </location>
    <ligand>
        <name>substrate</name>
    </ligand>
</feature>
<comment type="similarity">
    <text evidence="8">Belongs to the glutamate 5-kinase family.</text>
</comment>
<dbReference type="Proteomes" id="UP000325372">
    <property type="component" value="Unassembled WGS sequence"/>
</dbReference>
<evidence type="ECO:0000256" key="7">
    <source>
        <dbReference type="ARBA" id="ARBA00022840"/>
    </source>
</evidence>
<dbReference type="InterPro" id="IPR001048">
    <property type="entry name" value="Asp/Glu/Uridylate_kinase"/>
</dbReference>
<dbReference type="GO" id="GO:0005829">
    <property type="term" value="C:cytosol"/>
    <property type="evidence" value="ECO:0007669"/>
    <property type="project" value="TreeGrafter"/>
</dbReference>
<dbReference type="GO" id="GO:0004349">
    <property type="term" value="F:glutamate 5-kinase activity"/>
    <property type="evidence" value="ECO:0007669"/>
    <property type="project" value="UniProtKB-UniRule"/>
</dbReference>
<dbReference type="PANTHER" id="PTHR43654">
    <property type="entry name" value="GLUTAMATE 5-KINASE"/>
    <property type="match status" value="1"/>
</dbReference>